<dbReference type="InterPro" id="IPR020539">
    <property type="entry name" value="RNase_P_CS"/>
</dbReference>
<dbReference type="Proteomes" id="UP000523079">
    <property type="component" value="Unassembled WGS sequence"/>
</dbReference>
<name>A0A7W3IR03_9ACTN</name>
<reference evidence="9 10" key="1">
    <citation type="submission" date="2020-07" db="EMBL/GenBank/DDBJ databases">
        <title>Sequencing the genomes of 1000 actinobacteria strains.</title>
        <authorList>
            <person name="Klenk H.-P."/>
        </authorList>
    </citation>
    <scope>NUCLEOTIDE SEQUENCE [LARGE SCALE GENOMIC DNA]</scope>
    <source>
        <strain evidence="9 10">DSM 100723</strain>
    </source>
</reference>
<dbReference type="GO" id="GO:0042781">
    <property type="term" value="F:3'-tRNA processing endoribonuclease activity"/>
    <property type="evidence" value="ECO:0007669"/>
    <property type="project" value="TreeGrafter"/>
</dbReference>
<dbReference type="Pfam" id="PF00825">
    <property type="entry name" value="Ribonuclease_P"/>
    <property type="match status" value="1"/>
</dbReference>
<evidence type="ECO:0000256" key="4">
    <source>
        <dbReference type="ARBA" id="ARBA00022759"/>
    </source>
</evidence>
<dbReference type="EMBL" id="JACGWT010000002">
    <property type="protein sequence ID" value="MBA8793629.1"/>
    <property type="molecule type" value="Genomic_DNA"/>
</dbReference>
<dbReference type="RefSeq" id="WP_182559223.1">
    <property type="nucleotide sequence ID" value="NZ_JACGWT010000002.1"/>
</dbReference>
<keyword evidence="10" id="KW-1185">Reference proteome</keyword>
<comment type="subunit">
    <text evidence="7">Consists of a catalytic RNA component (M1 or rnpB) and a protein subunit.</text>
</comment>
<evidence type="ECO:0000313" key="9">
    <source>
        <dbReference type="EMBL" id="MBA8793629.1"/>
    </source>
</evidence>
<organism evidence="9 10">
    <name type="scientific">Microlunatus kandeliicorticis</name>
    <dbReference type="NCBI Taxonomy" id="1759536"/>
    <lineage>
        <taxon>Bacteria</taxon>
        <taxon>Bacillati</taxon>
        <taxon>Actinomycetota</taxon>
        <taxon>Actinomycetes</taxon>
        <taxon>Propionibacteriales</taxon>
        <taxon>Propionibacteriaceae</taxon>
        <taxon>Microlunatus</taxon>
    </lineage>
</organism>
<dbReference type="GO" id="GO:0001682">
    <property type="term" value="P:tRNA 5'-leader removal"/>
    <property type="evidence" value="ECO:0007669"/>
    <property type="project" value="UniProtKB-UniRule"/>
</dbReference>
<comment type="similarity">
    <text evidence="7">Belongs to the RnpA family.</text>
</comment>
<protein>
    <recommendedName>
        <fullName evidence="7 8">Ribonuclease P protein component</fullName>
        <shortName evidence="7">RNase P protein</shortName>
        <shortName evidence="7">RNaseP protein</shortName>
        <ecNumber evidence="7 8">3.1.26.5</ecNumber>
    </recommendedName>
    <alternativeName>
        <fullName evidence="7">Protein C5</fullName>
    </alternativeName>
</protein>
<dbReference type="AlphaFoldDB" id="A0A7W3IR03"/>
<keyword evidence="4 7" id="KW-0255">Endonuclease</keyword>
<dbReference type="InterPro" id="IPR000100">
    <property type="entry name" value="RNase_P"/>
</dbReference>
<evidence type="ECO:0000256" key="3">
    <source>
        <dbReference type="ARBA" id="ARBA00022722"/>
    </source>
</evidence>
<dbReference type="PANTHER" id="PTHR33992">
    <property type="entry name" value="RIBONUCLEASE P PROTEIN COMPONENT"/>
    <property type="match status" value="1"/>
</dbReference>
<dbReference type="GO" id="GO:0030677">
    <property type="term" value="C:ribonuclease P complex"/>
    <property type="evidence" value="ECO:0007669"/>
    <property type="project" value="TreeGrafter"/>
</dbReference>
<keyword evidence="5 7" id="KW-0378">Hydrolase</keyword>
<keyword evidence="6 7" id="KW-0694">RNA-binding</keyword>
<evidence type="ECO:0000256" key="5">
    <source>
        <dbReference type="ARBA" id="ARBA00022801"/>
    </source>
</evidence>
<dbReference type="GO" id="GO:0004526">
    <property type="term" value="F:ribonuclease P activity"/>
    <property type="evidence" value="ECO:0007669"/>
    <property type="project" value="UniProtKB-UniRule"/>
</dbReference>
<comment type="catalytic activity">
    <reaction evidence="7">
        <text>Endonucleolytic cleavage of RNA, removing 5'-extranucleotides from tRNA precursor.</text>
        <dbReference type="EC" id="3.1.26.5"/>
    </reaction>
</comment>
<dbReference type="InterPro" id="IPR020568">
    <property type="entry name" value="Ribosomal_Su5_D2-typ_SF"/>
</dbReference>
<comment type="function">
    <text evidence="1 7">RNaseP catalyzes the removal of the 5'-leader sequence from pre-tRNA to produce the mature 5'-terminus. It can also cleave other RNA substrates such as 4.5S RNA. The protein component plays an auxiliary but essential role in vivo by binding to the 5'-leader sequence and broadening the substrate specificity of the ribozyme.</text>
</comment>
<evidence type="ECO:0000256" key="1">
    <source>
        <dbReference type="ARBA" id="ARBA00002663"/>
    </source>
</evidence>
<dbReference type="PANTHER" id="PTHR33992:SF1">
    <property type="entry name" value="RIBONUCLEASE P PROTEIN COMPONENT"/>
    <property type="match status" value="1"/>
</dbReference>
<evidence type="ECO:0000256" key="2">
    <source>
        <dbReference type="ARBA" id="ARBA00022694"/>
    </source>
</evidence>
<gene>
    <name evidence="7" type="primary">rnpA</name>
    <name evidence="9" type="ORF">FHX74_001234</name>
</gene>
<keyword evidence="3 7" id="KW-0540">Nuclease</keyword>
<evidence type="ECO:0000256" key="7">
    <source>
        <dbReference type="HAMAP-Rule" id="MF_00227"/>
    </source>
</evidence>
<comment type="caution">
    <text evidence="9">The sequence shown here is derived from an EMBL/GenBank/DDBJ whole genome shotgun (WGS) entry which is preliminary data.</text>
</comment>
<dbReference type="GO" id="GO:0000049">
    <property type="term" value="F:tRNA binding"/>
    <property type="evidence" value="ECO:0007669"/>
    <property type="project" value="UniProtKB-UniRule"/>
</dbReference>
<dbReference type="SUPFAM" id="SSF54211">
    <property type="entry name" value="Ribosomal protein S5 domain 2-like"/>
    <property type="match status" value="1"/>
</dbReference>
<sequence>MLPRGLRMLNGDEFADTVRHGRRIGGPSLVLHVRRLPDDPSVHVGFVVSKAVGNAVTRNRVKRRLRHLAAARVSAPSGSGCGPSDPLPAGSRVVVRALPAAAGQPDRLGAEFERAWARAGRSLAS</sequence>
<evidence type="ECO:0000256" key="6">
    <source>
        <dbReference type="ARBA" id="ARBA00022884"/>
    </source>
</evidence>
<keyword evidence="2 7" id="KW-0819">tRNA processing</keyword>
<dbReference type="InterPro" id="IPR014721">
    <property type="entry name" value="Ribsml_uS5_D2-typ_fold_subgr"/>
</dbReference>
<evidence type="ECO:0000313" key="10">
    <source>
        <dbReference type="Proteomes" id="UP000523079"/>
    </source>
</evidence>
<dbReference type="EC" id="3.1.26.5" evidence="7 8"/>
<dbReference type="HAMAP" id="MF_00227">
    <property type="entry name" value="RNase_P"/>
    <property type="match status" value="1"/>
</dbReference>
<evidence type="ECO:0000256" key="8">
    <source>
        <dbReference type="NCBIfam" id="TIGR00188"/>
    </source>
</evidence>
<dbReference type="NCBIfam" id="TIGR00188">
    <property type="entry name" value="rnpA"/>
    <property type="match status" value="1"/>
</dbReference>
<proteinExistence type="inferred from homology"/>
<dbReference type="Gene3D" id="3.30.230.10">
    <property type="match status" value="1"/>
</dbReference>
<accession>A0A7W3IR03</accession>
<dbReference type="PROSITE" id="PS00648">
    <property type="entry name" value="RIBONUCLEASE_P"/>
    <property type="match status" value="1"/>
</dbReference>